<reference evidence="2" key="1">
    <citation type="submission" date="2016-05" db="EMBL/GenBank/DDBJ databases">
        <authorList>
            <person name="Lavstsen T."/>
            <person name="Jespersen J.S."/>
        </authorList>
    </citation>
    <scope>NUCLEOTIDE SEQUENCE</scope>
    <source>
        <tissue evidence="2">Brain</tissue>
    </source>
</reference>
<gene>
    <name evidence="2" type="primary">Nfu_g_1_017782</name>
</gene>
<keyword evidence="1" id="KW-0472">Membrane</keyword>
<organism evidence="2">
    <name type="scientific">Nothobranchius pienaari</name>
    <dbReference type="NCBI Taxonomy" id="704102"/>
    <lineage>
        <taxon>Eukaryota</taxon>
        <taxon>Metazoa</taxon>
        <taxon>Chordata</taxon>
        <taxon>Craniata</taxon>
        <taxon>Vertebrata</taxon>
        <taxon>Euteleostomi</taxon>
        <taxon>Actinopterygii</taxon>
        <taxon>Neopterygii</taxon>
        <taxon>Teleostei</taxon>
        <taxon>Neoteleostei</taxon>
        <taxon>Acanthomorphata</taxon>
        <taxon>Ovalentaria</taxon>
        <taxon>Atherinomorphae</taxon>
        <taxon>Cyprinodontiformes</taxon>
        <taxon>Nothobranchiidae</taxon>
        <taxon>Nothobranchius</taxon>
    </lineage>
</organism>
<reference evidence="2" key="2">
    <citation type="submission" date="2016-06" db="EMBL/GenBank/DDBJ databases">
        <title>The genome of a short-lived fish provides insights into sex chromosome evolution and the genetic control of aging.</title>
        <authorList>
            <person name="Reichwald K."/>
            <person name="Felder M."/>
            <person name="Petzold A."/>
            <person name="Koch P."/>
            <person name="Groth M."/>
            <person name="Platzer M."/>
        </authorList>
    </citation>
    <scope>NUCLEOTIDE SEQUENCE</scope>
    <source>
        <tissue evidence="2">Brain</tissue>
    </source>
</reference>
<evidence type="ECO:0000313" key="2">
    <source>
        <dbReference type="EMBL" id="SBR62834.1"/>
    </source>
</evidence>
<feature type="transmembrane region" description="Helical" evidence="1">
    <location>
        <begin position="15"/>
        <end position="40"/>
    </location>
</feature>
<protein>
    <submittedName>
        <fullName evidence="2">Uncharacterized protein</fullName>
    </submittedName>
</protein>
<dbReference type="EMBL" id="HAEF01021675">
    <property type="protein sequence ID" value="SBR62834.1"/>
    <property type="molecule type" value="Transcribed_RNA"/>
</dbReference>
<name>A0A1A8N234_9TELE</name>
<proteinExistence type="predicted"/>
<keyword evidence="1" id="KW-1133">Transmembrane helix</keyword>
<feature type="non-terminal residue" evidence="2">
    <location>
        <position position="42"/>
    </location>
</feature>
<accession>A0A1A8N234</accession>
<dbReference type="AlphaFoldDB" id="A0A1A8N234"/>
<sequence length="42" mass="4999">LVCVLHNFFYLFVSFLPLSVVELFNLKVLLCHFLPVFLYITH</sequence>
<keyword evidence="1" id="KW-0812">Transmembrane</keyword>
<feature type="non-terminal residue" evidence="2">
    <location>
        <position position="1"/>
    </location>
</feature>
<evidence type="ECO:0000256" key="1">
    <source>
        <dbReference type="SAM" id="Phobius"/>
    </source>
</evidence>